<sequence>MSRFLPVHGDDVLPEPPLEALAKGAGAEVELLIGTNAQEMNLYFVPTGVRRGIPGWLAALMLSRSVRGARAILNAYGLKKKGRRPGEALTEAMHDLVFRWPTRQFAASHRGDGHERCLRGRPPGQALHDTNHVLCG</sequence>
<reference evidence="1 2" key="1">
    <citation type="submission" date="2014-07" db="EMBL/GenBank/DDBJ databases">
        <title>Draft Genome Sequence of Gephyronic Acid Producer, Cystobacter violaceus Strain Cb vi76.</title>
        <authorList>
            <person name="Stevens D.C."/>
            <person name="Young J."/>
            <person name="Carmichael R."/>
            <person name="Tan J."/>
            <person name="Taylor R.E."/>
        </authorList>
    </citation>
    <scope>NUCLEOTIDE SEQUENCE [LARGE SCALE GENOMIC DNA]</scope>
    <source>
        <strain evidence="1 2">Cb vi76</strain>
    </source>
</reference>
<comment type="caution">
    <text evidence="1">The sequence shown here is derived from an EMBL/GenBank/DDBJ whole genome shotgun (WGS) entry which is preliminary data.</text>
</comment>
<dbReference type="InterPro" id="IPR029058">
    <property type="entry name" value="AB_hydrolase_fold"/>
</dbReference>
<proteinExistence type="predicted"/>
<dbReference type="SUPFAM" id="SSF53474">
    <property type="entry name" value="alpha/beta-Hydrolases"/>
    <property type="match status" value="1"/>
</dbReference>
<evidence type="ECO:0000313" key="2">
    <source>
        <dbReference type="Proteomes" id="UP000028547"/>
    </source>
</evidence>
<name>A0A084T227_9BACT</name>
<dbReference type="RefSeq" id="WP_043388653.1">
    <property type="nucleotide sequence ID" value="NZ_JPMI01000004.1"/>
</dbReference>
<gene>
    <name evidence="1" type="ORF">Q664_00890</name>
</gene>
<dbReference type="Gene3D" id="3.40.50.1820">
    <property type="entry name" value="alpha/beta hydrolase"/>
    <property type="match status" value="1"/>
</dbReference>
<evidence type="ECO:0000313" key="1">
    <source>
        <dbReference type="EMBL" id="KFA94762.1"/>
    </source>
</evidence>
<dbReference type="EMBL" id="JPMI01000004">
    <property type="protein sequence ID" value="KFA94762.1"/>
    <property type="molecule type" value="Genomic_DNA"/>
</dbReference>
<protein>
    <submittedName>
        <fullName evidence="1">Uncharacterized protein</fullName>
    </submittedName>
</protein>
<dbReference type="Proteomes" id="UP000028547">
    <property type="component" value="Unassembled WGS sequence"/>
</dbReference>
<organism evidence="1 2">
    <name type="scientific">Archangium violaceum Cb vi76</name>
    <dbReference type="NCBI Taxonomy" id="1406225"/>
    <lineage>
        <taxon>Bacteria</taxon>
        <taxon>Pseudomonadati</taxon>
        <taxon>Myxococcota</taxon>
        <taxon>Myxococcia</taxon>
        <taxon>Myxococcales</taxon>
        <taxon>Cystobacterineae</taxon>
        <taxon>Archangiaceae</taxon>
        <taxon>Archangium</taxon>
    </lineage>
</organism>
<accession>A0A084T227</accession>
<dbReference type="AlphaFoldDB" id="A0A084T227"/>